<dbReference type="EMBL" id="JADKPV010000001">
    <property type="protein sequence ID" value="MBF4499872.1"/>
    <property type="molecule type" value="Genomic_DNA"/>
</dbReference>
<proteinExistence type="inferred from homology"/>
<sequence>MQTIANIVGLAFQIYFFLIIIYVLMSWIPGLRESSFGELVEKLVEPYLGVFRSIIPPLGMIDFSPIIALFALRFIESGIYIVLNWINGML</sequence>
<name>A0A8J7G2I9_9BACL</name>
<evidence type="ECO:0000313" key="4">
    <source>
        <dbReference type="Proteomes" id="UP000622653"/>
    </source>
</evidence>
<keyword evidence="2" id="KW-0812">Transmembrane</keyword>
<dbReference type="PANTHER" id="PTHR33219">
    <property type="entry name" value="YLMG HOMOLOG PROTEIN 2, CHLOROPLASTIC"/>
    <property type="match status" value="1"/>
</dbReference>
<protein>
    <submittedName>
        <fullName evidence="3">YggT family protein</fullName>
    </submittedName>
</protein>
<dbReference type="Proteomes" id="UP000622653">
    <property type="component" value="Unassembled WGS sequence"/>
</dbReference>
<keyword evidence="2" id="KW-1133">Transmembrane helix</keyword>
<dbReference type="Pfam" id="PF02325">
    <property type="entry name" value="CCB3_YggT"/>
    <property type="match status" value="1"/>
</dbReference>
<evidence type="ECO:0000256" key="1">
    <source>
        <dbReference type="ARBA" id="ARBA00010894"/>
    </source>
</evidence>
<dbReference type="RefSeq" id="WP_194561347.1">
    <property type="nucleotide sequence ID" value="NZ_JADKPV010000001.1"/>
</dbReference>
<feature type="transmembrane region" description="Helical" evidence="2">
    <location>
        <begin position="66"/>
        <end position="86"/>
    </location>
</feature>
<comment type="similarity">
    <text evidence="1">Belongs to the YggT family.</text>
</comment>
<dbReference type="GO" id="GO:0016020">
    <property type="term" value="C:membrane"/>
    <property type="evidence" value="ECO:0007669"/>
    <property type="project" value="InterPro"/>
</dbReference>
<gene>
    <name evidence="3" type="ORF">IRY55_00750</name>
</gene>
<dbReference type="PANTHER" id="PTHR33219:SF14">
    <property type="entry name" value="PROTEIN COFACTOR ASSEMBLY OF COMPLEX C SUBUNIT B CCB3, CHLOROPLASTIC-RELATED"/>
    <property type="match status" value="1"/>
</dbReference>
<accession>A0A8J7G2I9</accession>
<dbReference type="AlphaFoldDB" id="A0A8J7G2I9"/>
<keyword evidence="2" id="KW-0472">Membrane</keyword>
<evidence type="ECO:0000313" key="3">
    <source>
        <dbReference type="EMBL" id="MBF4499872.1"/>
    </source>
</evidence>
<comment type="caution">
    <text evidence="3">The sequence shown here is derived from an EMBL/GenBank/DDBJ whole genome shotgun (WGS) entry which is preliminary data.</text>
</comment>
<organism evidence="3 4">
    <name type="scientific">Savagea serpentis</name>
    <dbReference type="NCBI Taxonomy" id="2785297"/>
    <lineage>
        <taxon>Bacteria</taxon>
        <taxon>Bacillati</taxon>
        <taxon>Bacillota</taxon>
        <taxon>Bacilli</taxon>
        <taxon>Bacillales</taxon>
        <taxon>Caryophanaceae</taxon>
        <taxon>Savagea</taxon>
    </lineage>
</organism>
<reference evidence="3" key="1">
    <citation type="submission" date="2020-11" db="EMBL/GenBank/DDBJ databases">
        <title>Multidrug resistant novel bacterium Savagea serpentis sp. nov., isolated from the scats of a vine snake (Ahaetulla nasuta).</title>
        <authorList>
            <person name="Venkata Ramana V."/>
            <person name="Vikas Patil S."/>
            <person name="Yogita Lugani V."/>
        </authorList>
    </citation>
    <scope>NUCLEOTIDE SEQUENCE</scope>
    <source>
        <strain evidence="3">SN6</strain>
    </source>
</reference>
<keyword evidence="4" id="KW-1185">Reference proteome</keyword>
<dbReference type="InterPro" id="IPR003425">
    <property type="entry name" value="CCB3/YggT"/>
</dbReference>
<evidence type="ECO:0000256" key="2">
    <source>
        <dbReference type="SAM" id="Phobius"/>
    </source>
</evidence>
<feature type="transmembrane region" description="Helical" evidence="2">
    <location>
        <begin position="7"/>
        <end position="28"/>
    </location>
</feature>